<dbReference type="EMBL" id="KZ989185">
    <property type="protein sequence ID" value="RKP27571.1"/>
    <property type="molecule type" value="Genomic_DNA"/>
</dbReference>
<dbReference type="OrthoDB" id="445983at2759"/>
<evidence type="ECO:0000256" key="10">
    <source>
        <dbReference type="RuleBase" id="RU364033"/>
    </source>
</evidence>
<dbReference type="PANTHER" id="PTHR20934">
    <property type="entry name" value="TRANSCRIPTION ELONGATION FACTOR 1 HOMOLOG"/>
    <property type="match status" value="1"/>
</dbReference>
<keyword evidence="6 10" id="KW-0862">Zinc</keyword>
<evidence type="ECO:0000256" key="6">
    <source>
        <dbReference type="ARBA" id="ARBA00022833"/>
    </source>
</evidence>
<dbReference type="PANTHER" id="PTHR20934:SF0">
    <property type="entry name" value="TRANSCRIPTION ELONGATION FACTOR 1 HOMOLOG"/>
    <property type="match status" value="1"/>
</dbReference>
<comment type="similarity">
    <text evidence="3 10">Belongs to the ELOF1 family.</text>
</comment>
<protein>
    <recommendedName>
        <fullName evidence="10">Transcription elongation factor 1 homolog</fullName>
    </recommendedName>
</protein>
<organism evidence="12 13">
    <name type="scientific">Syncephalis pseudoplumigaleata</name>
    <dbReference type="NCBI Taxonomy" id="1712513"/>
    <lineage>
        <taxon>Eukaryota</taxon>
        <taxon>Fungi</taxon>
        <taxon>Fungi incertae sedis</taxon>
        <taxon>Zoopagomycota</taxon>
        <taxon>Zoopagomycotina</taxon>
        <taxon>Zoopagomycetes</taxon>
        <taxon>Zoopagales</taxon>
        <taxon>Piptocephalidaceae</taxon>
        <taxon>Syncephalis</taxon>
    </lineage>
</organism>
<feature type="non-terminal residue" evidence="12">
    <location>
        <position position="114"/>
    </location>
</feature>
<proteinExistence type="inferred from homology"/>
<name>A0A4P9Z6S5_9FUNG</name>
<accession>A0A4P9Z6S5</accession>
<dbReference type="GO" id="GO:0003746">
    <property type="term" value="F:translation elongation factor activity"/>
    <property type="evidence" value="ECO:0007669"/>
    <property type="project" value="UniProtKB-KW"/>
</dbReference>
<dbReference type="GO" id="GO:0008023">
    <property type="term" value="C:transcription elongation factor complex"/>
    <property type="evidence" value="ECO:0007669"/>
    <property type="project" value="TreeGrafter"/>
</dbReference>
<dbReference type="SUPFAM" id="SSF57783">
    <property type="entry name" value="Zinc beta-ribbon"/>
    <property type="match status" value="1"/>
</dbReference>
<keyword evidence="9 10" id="KW-0539">Nucleus</keyword>
<keyword evidence="7 10" id="KW-0805">Transcription regulation</keyword>
<evidence type="ECO:0000256" key="4">
    <source>
        <dbReference type="ARBA" id="ARBA00022723"/>
    </source>
</evidence>
<dbReference type="InterPro" id="IPR007808">
    <property type="entry name" value="Elf1"/>
</dbReference>
<keyword evidence="12" id="KW-0251">Elongation factor</keyword>
<keyword evidence="8 10" id="KW-0804">Transcription</keyword>
<reference evidence="13" key="1">
    <citation type="journal article" date="2018" name="Nat. Microbiol.">
        <title>Leveraging single-cell genomics to expand the fungal tree of life.</title>
        <authorList>
            <person name="Ahrendt S.R."/>
            <person name="Quandt C.A."/>
            <person name="Ciobanu D."/>
            <person name="Clum A."/>
            <person name="Salamov A."/>
            <person name="Andreopoulos B."/>
            <person name="Cheng J.F."/>
            <person name="Woyke T."/>
            <person name="Pelin A."/>
            <person name="Henrissat B."/>
            <person name="Reynolds N.K."/>
            <person name="Benny G.L."/>
            <person name="Smith M.E."/>
            <person name="James T.Y."/>
            <person name="Grigoriev I.V."/>
        </authorList>
    </citation>
    <scope>NUCLEOTIDE SEQUENCE [LARGE SCALE GENOMIC DNA]</scope>
    <source>
        <strain evidence="13">Benny S71-1</strain>
    </source>
</reference>
<evidence type="ECO:0000256" key="1">
    <source>
        <dbReference type="ARBA" id="ARBA00003357"/>
    </source>
</evidence>
<dbReference type="AlphaFoldDB" id="A0A4P9Z6S5"/>
<sequence length="114" mass="12964">MGKRKSSRKPVVKVRPKLEKQFSCIFCNHEKSIDVKLDKESKVGNVLCRVCSASWQTSINYLSEPVDVYSEWIDACEAAQREETRADYGGGDDGHRDRGDYGRHANEEDEDDHG</sequence>
<keyword evidence="13" id="KW-1185">Reference proteome</keyword>
<keyword evidence="5 10" id="KW-0863">Zinc-finger</keyword>
<evidence type="ECO:0000256" key="5">
    <source>
        <dbReference type="ARBA" id="ARBA00022771"/>
    </source>
</evidence>
<evidence type="ECO:0000256" key="9">
    <source>
        <dbReference type="ARBA" id="ARBA00023242"/>
    </source>
</evidence>
<gene>
    <name evidence="12" type="ORF">SYNPS1DRAFT_5204</name>
</gene>
<evidence type="ECO:0000256" key="8">
    <source>
        <dbReference type="ARBA" id="ARBA00023163"/>
    </source>
</evidence>
<feature type="region of interest" description="Disordered" evidence="11">
    <location>
        <begin position="83"/>
        <end position="114"/>
    </location>
</feature>
<keyword evidence="12" id="KW-0648">Protein biosynthesis</keyword>
<dbReference type="Proteomes" id="UP000278143">
    <property type="component" value="Unassembled WGS sequence"/>
</dbReference>
<comment type="subcellular location">
    <subcellularLocation>
        <location evidence="2 10">Nucleus</location>
    </subcellularLocation>
</comment>
<dbReference type="GO" id="GO:0008270">
    <property type="term" value="F:zinc ion binding"/>
    <property type="evidence" value="ECO:0007669"/>
    <property type="project" value="UniProtKB-KW"/>
</dbReference>
<dbReference type="Gene3D" id="2.20.25.190">
    <property type="match status" value="1"/>
</dbReference>
<comment type="function">
    <text evidence="1 10">Transcription elongation factor implicated in the maintenance of proper chromatin structure in actively transcribed regions.</text>
</comment>
<evidence type="ECO:0000256" key="11">
    <source>
        <dbReference type="SAM" id="MobiDB-lite"/>
    </source>
</evidence>
<keyword evidence="4 10" id="KW-0479">Metal-binding</keyword>
<evidence type="ECO:0000313" key="12">
    <source>
        <dbReference type="EMBL" id="RKP27571.1"/>
    </source>
</evidence>
<evidence type="ECO:0000256" key="7">
    <source>
        <dbReference type="ARBA" id="ARBA00023015"/>
    </source>
</evidence>
<evidence type="ECO:0000313" key="13">
    <source>
        <dbReference type="Proteomes" id="UP000278143"/>
    </source>
</evidence>
<dbReference type="InterPro" id="IPR038567">
    <property type="entry name" value="T_Elf1_sf"/>
</dbReference>
<evidence type="ECO:0000256" key="3">
    <source>
        <dbReference type="ARBA" id="ARBA00009730"/>
    </source>
</evidence>
<dbReference type="Pfam" id="PF05129">
    <property type="entry name" value="Zn_ribbon_Elf1"/>
    <property type="match status" value="1"/>
</dbReference>
<dbReference type="GO" id="GO:0006368">
    <property type="term" value="P:transcription elongation by RNA polymerase II"/>
    <property type="evidence" value="ECO:0007669"/>
    <property type="project" value="TreeGrafter"/>
</dbReference>
<dbReference type="FunFam" id="2.20.25.190:FF:000001">
    <property type="entry name" value="Transcription elongation factor 1 homolog"/>
    <property type="match status" value="1"/>
</dbReference>
<evidence type="ECO:0000256" key="2">
    <source>
        <dbReference type="ARBA" id="ARBA00004123"/>
    </source>
</evidence>
<dbReference type="GO" id="GO:0000993">
    <property type="term" value="F:RNA polymerase II complex binding"/>
    <property type="evidence" value="ECO:0007669"/>
    <property type="project" value="TreeGrafter"/>
</dbReference>